<evidence type="ECO:0000313" key="1">
    <source>
        <dbReference type="EMBL" id="GMI04361.1"/>
    </source>
</evidence>
<dbReference type="InterPro" id="IPR005046">
    <property type="entry name" value="DUF285"/>
</dbReference>
<accession>A0A9W7F6K2</accession>
<reference evidence="2" key="1">
    <citation type="journal article" date="2023" name="Commun. Biol.">
        <title>Genome analysis of Parmales, the sister group of diatoms, reveals the evolutionary specialization of diatoms from phago-mixotrophs to photoautotrophs.</title>
        <authorList>
            <person name="Ban H."/>
            <person name="Sato S."/>
            <person name="Yoshikawa S."/>
            <person name="Yamada K."/>
            <person name="Nakamura Y."/>
            <person name="Ichinomiya M."/>
            <person name="Sato N."/>
            <person name="Blanc-Mathieu R."/>
            <person name="Endo H."/>
            <person name="Kuwata A."/>
            <person name="Ogata H."/>
        </authorList>
    </citation>
    <scope>NUCLEOTIDE SEQUENCE [LARGE SCALE GENOMIC DNA]</scope>
    <source>
        <strain evidence="2">NIES 3700</strain>
    </source>
</reference>
<sequence>MPFPEDYKNKKPAVAAGGRKFGKLDLKAAVKEWCEDSGNAEAKYGHVSWWDTSEVTSMLFLFSADEHGPGNAAKQFNDDISRWNVDRVEDSFMFSEAESFSQDLSDWDVEKCKDITYMLNGAKRFNKDSVKKTGI</sequence>
<protein>
    <submittedName>
        <fullName evidence="1">Uncharacterized protein</fullName>
    </submittedName>
</protein>
<keyword evidence="2" id="KW-1185">Reference proteome</keyword>
<comment type="caution">
    <text evidence="1">The sequence shown here is derived from an EMBL/GenBank/DDBJ whole genome shotgun (WGS) entry which is preliminary data.</text>
</comment>
<proteinExistence type="predicted"/>
<dbReference type="Pfam" id="PF03382">
    <property type="entry name" value="DUF285"/>
    <property type="match status" value="1"/>
</dbReference>
<dbReference type="EMBL" id="BRXW01000073">
    <property type="protein sequence ID" value="GMI04361.1"/>
    <property type="molecule type" value="Genomic_DNA"/>
</dbReference>
<evidence type="ECO:0000313" key="2">
    <source>
        <dbReference type="Proteomes" id="UP001165122"/>
    </source>
</evidence>
<dbReference type="OrthoDB" id="198852at2759"/>
<name>A0A9W7F6K2_9STRA</name>
<dbReference type="Proteomes" id="UP001165122">
    <property type="component" value="Unassembled WGS sequence"/>
</dbReference>
<organism evidence="1 2">
    <name type="scientific">Triparma laevis f. longispina</name>
    <dbReference type="NCBI Taxonomy" id="1714387"/>
    <lineage>
        <taxon>Eukaryota</taxon>
        <taxon>Sar</taxon>
        <taxon>Stramenopiles</taxon>
        <taxon>Ochrophyta</taxon>
        <taxon>Bolidophyceae</taxon>
        <taxon>Parmales</taxon>
        <taxon>Triparmaceae</taxon>
        <taxon>Triparma</taxon>
    </lineage>
</organism>
<gene>
    <name evidence="1" type="ORF">TrLO_g9663</name>
</gene>
<dbReference type="AlphaFoldDB" id="A0A9W7F6K2"/>